<dbReference type="InterPro" id="IPR045635">
    <property type="entry name" value="DUF6412"/>
</dbReference>
<dbReference type="Pfam" id="PF19950">
    <property type="entry name" value="DUF6412"/>
    <property type="match status" value="1"/>
</dbReference>
<evidence type="ECO:0000256" key="1">
    <source>
        <dbReference type="SAM" id="MobiDB-lite"/>
    </source>
</evidence>
<dbReference type="STRING" id="273678.RS84_00662"/>
<dbReference type="PATRIC" id="fig|273678.4.peg.655"/>
<dbReference type="Proteomes" id="UP000033900">
    <property type="component" value="Unassembled WGS sequence"/>
</dbReference>
<reference evidence="3 4" key="1">
    <citation type="submission" date="2015-02" db="EMBL/GenBank/DDBJ databases">
        <title>Draft genome sequences of ten Microbacterium spp. with emphasis on heavy metal contaminated environments.</title>
        <authorList>
            <person name="Corretto E."/>
        </authorList>
    </citation>
    <scope>NUCLEOTIDE SEQUENCE [LARGE SCALE GENOMIC DNA]</scope>
    <source>
        <strain evidence="3 4">SA35</strain>
    </source>
</reference>
<feature type="transmembrane region" description="Helical" evidence="2">
    <location>
        <begin position="27"/>
        <end position="50"/>
    </location>
</feature>
<gene>
    <name evidence="3" type="ORF">RS84_00662</name>
</gene>
<keyword evidence="2" id="KW-0812">Transmembrane</keyword>
<dbReference type="RefSeq" id="WP_045256313.1">
    <property type="nucleotide sequence ID" value="NZ_JYJB01000005.1"/>
</dbReference>
<proteinExistence type="predicted"/>
<name>A0A0M2HQJ3_9MICO</name>
<evidence type="ECO:0000313" key="4">
    <source>
        <dbReference type="Proteomes" id="UP000033900"/>
    </source>
</evidence>
<dbReference type="AlphaFoldDB" id="A0A0M2HQJ3"/>
<keyword evidence="2" id="KW-1133">Transmembrane helix</keyword>
<evidence type="ECO:0000313" key="3">
    <source>
        <dbReference type="EMBL" id="KJL49032.1"/>
    </source>
</evidence>
<feature type="region of interest" description="Disordered" evidence="1">
    <location>
        <begin position="64"/>
        <end position="90"/>
    </location>
</feature>
<sequence>MSEWFGQMLSFVAAALGLIQVPDAAALGLAIALVAVAVLTIAVTLTLLPLRQADRPHPLRAIGVGARLDQSDPDAAGHPRPRAPGVAVPA</sequence>
<dbReference type="EMBL" id="JYJB01000005">
    <property type="protein sequence ID" value="KJL49032.1"/>
    <property type="molecule type" value="Genomic_DNA"/>
</dbReference>
<protein>
    <submittedName>
        <fullName evidence="3">Uncharacterized protein</fullName>
    </submittedName>
</protein>
<accession>A0A0M2HQJ3</accession>
<keyword evidence="4" id="KW-1185">Reference proteome</keyword>
<comment type="caution">
    <text evidence="3">The sequence shown here is derived from an EMBL/GenBank/DDBJ whole genome shotgun (WGS) entry which is preliminary data.</text>
</comment>
<keyword evidence="2" id="KW-0472">Membrane</keyword>
<evidence type="ECO:0000256" key="2">
    <source>
        <dbReference type="SAM" id="Phobius"/>
    </source>
</evidence>
<organism evidence="3 4">
    <name type="scientific">Microbacterium hydrocarbonoxydans</name>
    <dbReference type="NCBI Taxonomy" id="273678"/>
    <lineage>
        <taxon>Bacteria</taxon>
        <taxon>Bacillati</taxon>
        <taxon>Actinomycetota</taxon>
        <taxon>Actinomycetes</taxon>
        <taxon>Micrococcales</taxon>
        <taxon>Microbacteriaceae</taxon>
        <taxon>Microbacterium</taxon>
    </lineage>
</organism>